<comment type="caution">
    <text evidence="8">The sequence shown here is derived from an EMBL/GenBank/DDBJ whole genome shotgun (WGS) entry which is preliminary data.</text>
</comment>
<dbReference type="Pfam" id="PF13567">
    <property type="entry name" value="DUF4131"/>
    <property type="match status" value="1"/>
</dbReference>
<dbReference type="Pfam" id="PF00753">
    <property type="entry name" value="Lactamase_B"/>
    <property type="match status" value="1"/>
</dbReference>
<evidence type="ECO:0000256" key="5">
    <source>
        <dbReference type="ARBA" id="ARBA00023136"/>
    </source>
</evidence>
<dbReference type="InterPro" id="IPR025405">
    <property type="entry name" value="DUF4131"/>
</dbReference>
<comment type="subcellular location">
    <subcellularLocation>
        <location evidence="1">Cell membrane</location>
        <topology evidence="1">Multi-pass membrane protein</topology>
    </subcellularLocation>
</comment>
<dbReference type="NCBIfam" id="TIGR00361">
    <property type="entry name" value="ComEC_Rec2"/>
    <property type="match status" value="1"/>
</dbReference>
<feature type="transmembrane region" description="Helical" evidence="6">
    <location>
        <begin position="34"/>
        <end position="55"/>
    </location>
</feature>
<feature type="transmembrane region" description="Helical" evidence="6">
    <location>
        <begin position="293"/>
        <end position="312"/>
    </location>
</feature>
<dbReference type="PANTHER" id="PTHR30619">
    <property type="entry name" value="DNA INTERNALIZATION/COMPETENCE PROTEIN COMEC/REC2"/>
    <property type="match status" value="1"/>
</dbReference>
<evidence type="ECO:0000256" key="3">
    <source>
        <dbReference type="ARBA" id="ARBA00022692"/>
    </source>
</evidence>
<evidence type="ECO:0000259" key="7">
    <source>
        <dbReference type="SMART" id="SM00849"/>
    </source>
</evidence>
<dbReference type="SMART" id="SM00849">
    <property type="entry name" value="Lactamase_B"/>
    <property type="match status" value="1"/>
</dbReference>
<dbReference type="Gene3D" id="3.60.15.10">
    <property type="entry name" value="Ribonuclease Z/Hydroxyacylglutathione hydrolase-like"/>
    <property type="match status" value="1"/>
</dbReference>
<feature type="transmembrane region" description="Helical" evidence="6">
    <location>
        <begin position="62"/>
        <end position="80"/>
    </location>
</feature>
<dbReference type="EMBL" id="BEXT01000001">
    <property type="protein sequence ID" value="GBC64007.1"/>
    <property type="molecule type" value="Genomic_DNA"/>
</dbReference>
<evidence type="ECO:0000256" key="6">
    <source>
        <dbReference type="SAM" id="Phobius"/>
    </source>
</evidence>
<dbReference type="InterPro" id="IPR036866">
    <property type="entry name" value="RibonucZ/Hydroxyglut_hydro"/>
</dbReference>
<organism evidence="8 9">
    <name type="scientific">Desulfonema ishimotonii</name>
    <dbReference type="NCBI Taxonomy" id="45657"/>
    <lineage>
        <taxon>Bacteria</taxon>
        <taxon>Pseudomonadati</taxon>
        <taxon>Thermodesulfobacteriota</taxon>
        <taxon>Desulfobacteria</taxon>
        <taxon>Desulfobacterales</taxon>
        <taxon>Desulfococcaceae</taxon>
        <taxon>Desulfonema</taxon>
    </lineage>
</organism>
<dbReference type="CDD" id="cd07731">
    <property type="entry name" value="ComA-like_MBL-fold"/>
    <property type="match status" value="1"/>
</dbReference>
<evidence type="ECO:0000256" key="1">
    <source>
        <dbReference type="ARBA" id="ARBA00004651"/>
    </source>
</evidence>
<keyword evidence="9" id="KW-1185">Reference proteome</keyword>
<feature type="transmembrane region" description="Helical" evidence="6">
    <location>
        <begin position="494"/>
        <end position="514"/>
    </location>
</feature>
<dbReference type="SUPFAM" id="SSF56281">
    <property type="entry name" value="Metallo-hydrolase/oxidoreductase"/>
    <property type="match status" value="1"/>
</dbReference>
<keyword evidence="4 6" id="KW-1133">Transmembrane helix</keyword>
<reference evidence="9" key="1">
    <citation type="submission" date="2017-11" db="EMBL/GenBank/DDBJ databases">
        <authorList>
            <person name="Watanabe M."/>
            <person name="Kojima H."/>
        </authorList>
    </citation>
    <scope>NUCLEOTIDE SEQUENCE [LARGE SCALE GENOMIC DNA]</scope>
    <source>
        <strain evidence="9">Tokyo 01</strain>
    </source>
</reference>
<evidence type="ECO:0000256" key="2">
    <source>
        <dbReference type="ARBA" id="ARBA00022475"/>
    </source>
</evidence>
<evidence type="ECO:0000256" key="4">
    <source>
        <dbReference type="ARBA" id="ARBA00022989"/>
    </source>
</evidence>
<dbReference type="AlphaFoldDB" id="A0A401G446"/>
<keyword evidence="3 6" id="KW-0812">Transmembrane</keyword>
<feature type="transmembrane region" description="Helical" evidence="6">
    <location>
        <begin position="399"/>
        <end position="421"/>
    </location>
</feature>
<protein>
    <submittedName>
        <fullName evidence="8">DNA internalization-related competence protein C omEC/Rec2</fullName>
    </submittedName>
</protein>
<feature type="transmembrane region" description="Helical" evidence="6">
    <location>
        <begin position="255"/>
        <end position="281"/>
    </location>
</feature>
<dbReference type="InterPro" id="IPR001279">
    <property type="entry name" value="Metallo-B-lactamas"/>
</dbReference>
<sequence>MTGASSENIYFRPLIPLLFAFMAGIVLGERLPGHCTAGCLLAGITASAILFYLFHGRKNVRFTPLLLFLALGCLAILPWVSPCFPPNHIVFSADNTRHRVTGTICDLPSFSNNRTRFILRVSALDGLADPVTGQIRVTAFGDFSALAPGDRIFFSGKIRRPRNFSNPGGFDYERFMAFREIWATAYVRKGTLRRLERGSLSGTSASVRIFRGQIRAMIRSVAPEAASAGILSALLIGDKSGISPELRDRFSRAGIAHLLAISGLHISIIGGIIAFLLCPWVLARSETLLWRGWLQKAAALHALAGILAYGLISGLSPATQRALIMAVALSLILWVSREPDAINTLALAALVILILHPPALFSISFQLSFAAVGTIVYGFSCTGWRSGGKQGIAYLKFRIFQFTAVSLFATLGTLPLTLFYFHQFSFAGILSNLVFIPLICFVVLPMGLFAILSYLILPAAGTWLMSLSAILLTGVLRLVPWFGDLPLTASDTVIPSVFEIICYYASGWAILTLIGRRSTAPGKKKDDLQRWARWVLALSVVAMAGDGLYWFYERFWHDDLRVTVIDVGQGSSALVEFPGGTCMLIDGGGFYDNSAFDVGKNIVAPLLLGKKIRTLDAVVLSHPDGDHLNGLLYIVGHLHVKQVWASGVKKANRNYRNFAETIARNGTDAPAFRDIPRSREIGGVHLDLLYPPPDFDARSGAGGWRGKCNNTSLVIRLRCTAFSVLFPGDIEAEAEADLVRRAGDKLASDILIAPHHGSKTSSTEEFLNAVSPDTVIVSAGWKNRFGCPRPSVIQRYRARGCGILRTDQNGAICIRSDGNLPDIKPYKK</sequence>
<dbReference type="Proteomes" id="UP000288096">
    <property type="component" value="Unassembled WGS sequence"/>
</dbReference>
<name>A0A401G446_9BACT</name>
<keyword evidence="2" id="KW-1003">Cell membrane</keyword>
<dbReference type="Pfam" id="PF03772">
    <property type="entry name" value="Competence"/>
    <property type="match status" value="1"/>
</dbReference>
<dbReference type="InterPro" id="IPR004797">
    <property type="entry name" value="Competence_ComEC/Rec2"/>
</dbReference>
<accession>A0A401G446</accession>
<feature type="transmembrane region" description="Helical" evidence="6">
    <location>
        <begin position="367"/>
        <end position="387"/>
    </location>
</feature>
<dbReference type="GO" id="GO:0005886">
    <property type="term" value="C:plasma membrane"/>
    <property type="evidence" value="ECO:0007669"/>
    <property type="project" value="UniProtKB-SubCell"/>
</dbReference>
<gene>
    <name evidence="8" type="ORF">DENIS_5007</name>
</gene>
<feature type="domain" description="Metallo-beta-lactamase" evidence="7">
    <location>
        <begin position="569"/>
        <end position="781"/>
    </location>
</feature>
<evidence type="ECO:0000313" key="9">
    <source>
        <dbReference type="Proteomes" id="UP000288096"/>
    </source>
</evidence>
<feature type="transmembrane region" description="Helical" evidence="6">
    <location>
        <begin position="534"/>
        <end position="552"/>
    </location>
</feature>
<dbReference type="PANTHER" id="PTHR30619:SF1">
    <property type="entry name" value="RECOMBINATION PROTEIN 2"/>
    <property type="match status" value="1"/>
</dbReference>
<dbReference type="InterPro" id="IPR035681">
    <property type="entry name" value="ComA-like_MBL"/>
</dbReference>
<dbReference type="InterPro" id="IPR004477">
    <property type="entry name" value="ComEC_N"/>
</dbReference>
<dbReference type="NCBIfam" id="TIGR00360">
    <property type="entry name" value="ComEC_N-term"/>
    <property type="match status" value="1"/>
</dbReference>
<reference evidence="9" key="2">
    <citation type="submission" date="2019-01" db="EMBL/GenBank/DDBJ databases">
        <title>Genome sequence of Desulfonema ishimotonii strain Tokyo 01.</title>
        <authorList>
            <person name="Fukui M."/>
        </authorList>
    </citation>
    <scope>NUCLEOTIDE SEQUENCE [LARGE SCALE GENOMIC DNA]</scope>
    <source>
        <strain evidence="9">Tokyo 01</strain>
    </source>
</reference>
<keyword evidence="5 6" id="KW-0472">Membrane</keyword>
<proteinExistence type="predicted"/>
<feature type="transmembrane region" description="Helical" evidence="6">
    <location>
        <begin position="9"/>
        <end position="28"/>
    </location>
</feature>
<feature type="transmembrane region" description="Helical" evidence="6">
    <location>
        <begin position="463"/>
        <end position="482"/>
    </location>
</feature>
<evidence type="ECO:0000313" key="8">
    <source>
        <dbReference type="EMBL" id="GBC64007.1"/>
    </source>
</evidence>
<feature type="transmembrane region" description="Helical" evidence="6">
    <location>
        <begin position="433"/>
        <end position="456"/>
    </location>
</feature>
<dbReference type="InterPro" id="IPR052159">
    <property type="entry name" value="Competence_DNA_uptake"/>
</dbReference>
<dbReference type="GO" id="GO:0030420">
    <property type="term" value="P:establishment of competence for transformation"/>
    <property type="evidence" value="ECO:0007669"/>
    <property type="project" value="InterPro"/>
</dbReference>
<dbReference type="OrthoDB" id="9790149at2"/>